<evidence type="ECO:0000313" key="1">
    <source>
        <dbReference type="EMBL" id="KAG2115302.1"/>
    </source>
</evidence>
<comment type="caution">
    <text evidence="1">The sequence shown here is derived from an EMBL/GenBank/DDBJ whole genome shotgun (WGS) entry which is preliminary data.</text>
</comment>
<dbReference type="GeneID" id="64692669"/>
<accession>A0A9P7FGG0</accession>
<proteinExistence type="predicted"/>
<sequence>KCHDCLAEPIFCMRCCQTQHSLLPFHQISQWNRDFFEETTLTKLGVKIHIGHRGQQCP</sequence>
<name>A0A9P7FGG0_9AGAM</name>
<gene>
    <name evidence="1" type="ORF">F5147DRAFT_551332</name>
</gene>
<dbReference type="Proteomes" id="UP000823399">
    <property type="component" value="Unassembled WGS sequence"/>
</dbReference>
<dbReference type="OrthoDB" id="3004525at2759"/>
<dbReference type="AlphaFoldDB" id="A0A9P7FGG0"/>
<keyword evidence="2" id="KW-1185">Reference proteome</keyword>
<organism evidence="1 2">
    <name type="scientific">Suillus discolor</name>
    <dbReference type="NCBI Taxonomy" id="1912936"/>
    <lineage>
        <taxon>Eukaryota</taxon>
        <taxon>Fungi</taxon>
        <taxon>Dikarya</taxon>
        <taxon>Basidiomycota</taxon>
        <taxon>Agaricomycotina</taxon>
        <taxon>Agaricomycetes</taxon>
        <taxon>Agaricomycetidae</taxon>
        <taxon>Boletales</taxon>
        <taxon>Suillineae</taxon>
        <taxon>Suillaceae</taxon>
        <taxon>Suillus</taxon>
    </lineage>
</organism>
<evidence type="ECO:0000313" key="2">
    <source>
        <dbReference type="Proteomes" id="UP000823399"/>
    </source>
</evidence>
<dbReference type="EMBL" id="JABBWM010000008">
    <property type="protein sequence ID" value="KAG2115302.1"/>
    <property type="molecule type" value="Genomic_DNA"/>
</dbReference>
<feature type="non-terminal residue" evidence="1">
    <location>
        <position position="58"/>
    </location>
</feature>
<dbReference type="RefSeq" id="XP_041297019.1">
    <property type="nucleotide sequence ID" value="XM_041430410.1"/>
</dbReference>
<reference evidence="1" key="1">
    <citation type="journal article" date="2020" name="New Phytol.">
        <title>Comparative genomics reveals dynamic genome evolution in host specialist ectomycorrhizal fungi.</title>
        <authorList>
            <person name="Lofgren L.A."/>
            <person name="Nguyen N.H."/>
            <person name="Vilgalys R."/>
            <person name="Ruytinx J."/>
            <person name="Liao H.L."/>
            <person name="Branco S."/>
            <person name="Kuo A."/>
            <person name="LaButti K."/>
            <person name="Lipzen A."/>
            <person name="Andreopoulos W."/>
            <person name="Pangilinan J."/>
            <person name="Riley R."/>
            <person name="Hundley H."/>
            <person name="Na H."/>
            <person name="Barry K."/>
            <person name="Grigoriev I.V."/>
            <person name="Stajich J.E."/>
            <person name="Kennedy P.G."/>
        </authorList>
    </citation>
    <scope>NUCLEOTIDE SEQUENCE</scope>
    <source>
        <strain evidence="1">FC423</strain>
    </source>
</reference>
<protein>
    <submittedName>
        <fullName evidence="1">Uncharacterized protein</fullName>
    </submittedName>
</protein>
<feature type="non-terminal residue" evidence="1">
    <location>
        <position position="1"/>
    </location>
</feature>